<evidence type="ECO:0000259" key="3">
    <source>
        <dbReference type="Pfam" id="PF13229"/>
    </source>
</evidence>
<dbReference type="InterPro" id="IPR006626">
    <property type="entry name" value="PbH1"/>
</dbReference>
<dbReference type="Gene3D" id="2.40.160.160">
    <property type="entry name" value="Inverse autotransporter, beta-domain"/>
    <property type="match status" value="1"/>
</dbReference>
<dbReference type="Gene3D" id="2.160.20.10">
    <property type="entry name" value="Single-stranded right-handed beta-helix, Pectin lyase-like"/>
    <property type="match status" value="2"/>
</dbReference>
<keyword evidence="1" id="KW-0812">Transmembrane</keyword>
<evidence type="ECO:0000313" key="5">
    <source>
        <dbReference type="Proteomes" id="UP000254834"/>
    </source>
</evidence>
<dbReference type="InterPro" id="IPR039448">
    <property type="entry name" value="Beta_helix"/>
</dbReference>
<dbReference type="InterPro" id="IPR024519">
    <property type="entry name" value="IAT_beta"/>
</dbReference>
<dbReference type="KEGG" id="cdes:C0J27_02360"/>
<sequence>MYHTLLKQLEDPIISSYNCAIALKTIFKMRIYMIPFFLNAFAVFLLCCSSILFAEKSPAYLSNFWSGEKEHSRMSVRHIESGGIGYDNGYTSLEAFIAPVPNPVTLMPFLDVRGHGFDNGDVAANIGVGLRKISKCRVFGFHAYYDYRNNENKNYSQMAFGVESLGKRWDFRVNAYLPTEREISPVGEFQLSGFSGNNMMLSQSYQFAMKGANANFGLHFGRNKVCDFYACAGTYFYAGKIGPHIWGGKASLMVRFNKYVTLEISNSYDKMFLNRFQVGIGFTIPFGKCADQPLVDDYRSCDSDDLLLSRMTQPIQRQEIIVIGQTPVDTVAINPATGVPFTFVFVDNMSNSLGTYESPYHSLRQAQNNSQPGDIIYVYPGDGTTKGMDAGITLQENQKFWGSGINHTLQTTQGTFTIPAQSTTAPTITNIDIDTLGDAITLSSVNNVSGFTIINAYNNAILGSNVENLTVDHCTFQGTGLYCINSTSPGQAHISVTNNTMTDNTNGSIFDFGGPSNLVISDNTMSSTTSISSFPIALAADTSSLNATITNNNISNNEIGAVQLVLNDTSLATLTIRGNTITNNNAGSAAQLGSAIVINPLSSTTGNCHISLTDNILSDNQGSALYCHTSGGFNDFQATITSNTCTNNGGGLSFANNCTTLMLTATDNIISNNSDNGIAVIGTTVTTGNITISDNQITQHTGSGCGITFAHSGTELNAIITGNNISDNRGSGILLYSSTGIENVSLNIENNMVNNNQNIGSNATGGIDIEQYTNLSMFLTNNNLSSNNTSGLYVGSTLSTPFVDLQMKGNSSDNGYTLSNPGDGEFNLAPCNVEIVNSGIITTSGTITPVQSCPDDQPCT</sequence>
<dbReference type="InterPro" id="IPR038177">
    <property type="entry name" value="IAT_beta_sf"/>
</dbReference>
<protein>
    <recommendedName>
        <fullName evidence="6">Right handed beta helix domain-containing protein</fullName>
    </recommendedName>
</protein>
<accession>A0A345ZBB1</accession>
<proteinExistence type="predicted"/>
<keyword evidence="1" id="KW-1133">Transmembrane helix</keyword>
<evidence type="ECO:0008006" key="6">
    <source>
        <dbReference type="Google" id="ProtNLM"/>
    </source>
</evidence>
<dbReference type="Pfam" id="PF11924">
    <property type="entry name" value="IAT_beta"/>
    <property type="match status" value="1"/>
</dbReference>
<reference evidence="4 5" key="1">
    <citation type="submission" date="2017-12" db="EMBL/GenBank/DDBJ databases">
        <title>Chromulinavorax destructans is a abundant pathogen of dominant heterotrophic picoflagllates.</title>
        <authorList>
            <person name="Deeg C.M."/>
            <person name="Zimmer M."/>
            <person name="Suttle C.A."/>
        </authorList>
    </citation>
    <scope>NUCLEOTIDE SEQUENCE [LARGE SCALE GENOMIC DNA]</scope>
    <source>
        <strain evidence="4 5">SeV1</strain>
    </source>
</reference>
<dbReference type="OrthoDB" id="245699at2"/>
<dbReference type="InterPro" id="IPR011050">
    <property type="entry name" value="Pectin_lyase_fold/virulence"/>
</dbReference>
<dbReference type="Pfam" id="PF13229">
    <property type="entry name" value="Beta_helix"/>
    <property type="match status" value="2"/>
</dbReference>
<dbReference type="InterPro" id="IPR012334">
    <property type="entry name" value="Pectin_lyas_fold"/>
</dbReference>
<evidence type="ECO:0000259" key="2">
    <source>
        <dbReference type="Pfam" id="PF11924"/>
    </source>
</evidence>
<evidence type="ECO:0000256" key="1">
    <source>
        <dbReference type="SAM" id="Phobius"/>
    </source>
</evidence>
<keyword evidence="1" id="KW-0472">Membrane</keyword>
<dbReference type="Proteomes" id="UP000254834">
    <property type="component" value="Chromosome"/>
</dbReference>
<dbReference type="SMART" id="SM00710">
    <property type="entry name" value="PbH1"/>
    <property type="match status" value="13"/>
</dbReference>
<feature type="transmembrane region" description="Helical" evidence="1">
    <location>
        <begin position="31"/>
        <end position="54"/>
    </location>
</feature>
<evidence type="ECO:0000313" key="4">
    <source>
        <dbReference type="EMBL" id="AXK60578.1"/>
    </source>
</evidence>
<organism evidence="4 5">
    <name type="scientific">Candidatus Chromulinivorax destructor</name>
    <dbReference type="NCBI Taxonomy" id="2066483"/>
    <lineage>
        <taxon>Bacteria</taxon>
        <taxon>Candidatus Babelota</taxon>
        <taxon>Candidatus Babeliae</taxon>
        <taxon>Candidatus Babeliales</taxon>
        <taxon>Candidatus Chromulinivoraceae</taxon>
        <taxon>Candidatus Chromulinivorax</taxon>
    </lineage>
</organism>
<feature type="domain" description="Right handed beta helix" evidence="3">
    <location>
        <begin position="443"/>
        <end position="594"/>
    </location>
</feature>
<gene>
    <name evidence="4" type="ORF">C0J27_02360</name>
</gene>
<dbReference type="AlphaFoldDB" id="A0A345ZBB1"/>
<feature type="domain" description="Inverse autotransporter beta-domain" evidence="2">
    <location>
        <begin position="119"/>
        <end position="178"/>
    </location>
</feature>
<name>A0A345ZBB1_9BACT</name>
<feature type="domain" description="Right handed beta helix" evidence="3">
    <location>
        <begin position="636"/>
        <end position="799"/>
    </location>
</feature>
<keyword evidence="5" id="KW-1185">Reference proteome</keyword>
<dbReference type="SUPFAM" id="SSF51126">
    <property type="entry name" value="Pectin lyase-like"/>
    <property type="match status" value="2"/>
</dbReference>
<dbReference type="EMBL" id="CP025544">
    <property type="protein sequence ID" value="AXK60578.1"/>
    <property type="molecule type" value="Genomic_DNA"/>
</dbReference>